<dbReference type="InterPro" id="IPR018078">
    <property type="entry name" value="DNA-binding_RecF_CS"/>
</dbReference>
<dbReference type="GO" id="GO:0005737">
    <property type="term" value="C:cytoplasm"/>
    <property type="evidence" value="ECO:0007669"/>
    <property type="project" value="UniProtKB-SubCell"/>
</dbReference>
<keyword evidence="4 9" id="KW-0963">Cytoplasm</keyword>
<keyword evidence="6 9" id="KW-0547">Nucleotide-binding</keyword>
<reference evidence="11" key="1">
    <citation type="submission" date="2006-06" db="EMBL/GenBank/DDBJ databases">
        <title>Complete sequence of chromosome of Chelativorans sp. BNC1.</title>
        <authorList>
            <consortium name="US DOE Joint Genome Institute"/>
            <person name="Copeland A."/>
            <person name="Lucas S."/>
            <person name="Lapidus A."/>
            <person name="Barry K."/>
            <person name="Detter J.C."/>
            <person name="Glavina del Rio T."/>
            <person name="Hammon N."/>
            <person name="Israni S."/>
            <person name="Dalin E."/>
            <person name="Tice H."/>
            <person name="Pitluck S."/>
            <person name="Chertkov O."/>
            <person name="Brettin T."/>
            <person name="Bruce D."/>
            <person name="Han C."/>
            <person name="Tapia R."/>
            <person name="Gilna P."/>
            <person name="Schmutz J."/>
            <person name="Larimer F."/>
            <person name="Land M."/>
            <person name="Hauser L."/>
            <person name="Kyrpides N."/>
            <person name="Mikhailova N."/>
            <person name="Richardson P."/>
        </authorList>
    </citation>
    <scope>NUCLEOTIDE SEQUENCE</scope>
    <source>
        <strain evidence="11">BNC1</strain>
    </source>
</reference>
<dbReference type="InterPro" id="IPR001238">
    <property type="entry name" value="DNA-binding_RecF"/>
</dbReference>
<feature type="domain" description="AAA+ ATPase" evidence="10">
    <location>
        <begin position="38"/>
        <end position="384"/>
    </location>
</feature>
<dbReference type="AlphaFoldDB" id="Q11MG7"/>
<feature type="binding site" evidence="9">
    <location>
        <begin position="46"/>
        <end position="53"/>
    </location>
    <ligand>
        <name>ATP</name>
        <dbReference type="ChEBI" id="CHEBI:30616"/>
    </ligand>
</feature>
<dbReference type="Gene3D" id="3.40.50.300">
    <property type="entry name" value="P-loop containing nucleotide triphosphate hydrolases"/>
    <property type="match status" value="1"/>
</dbReference>
<dbReference type="Gene3D" id="1.20.1050.90">
    <property type="entry name" value="RecF/RecN/SMC, N-terminal domain"/>
    <property type="match status" value="1"/>
</dbReference>
<evidence type="ECO:0000313" key="11">
    <source>
        <dbReference type="EMBL" id="ABG61408.1"/>
    </source>
</evidence>
<organism evidence="11">
    <name type="scientific">Chelativorans sp. (strain BNC1)</name>
    <dbReference type="NCBI Taxonomy" id="266779"/>
    <lineage>
        <taxon>Bacteria</taxon>
        <taxon>Pseudomonadati</taxon>
        <taxon>Pseudomonadota</taxon>
        <taxon>Alphaproteobacteria</taxon>
        <taxon>Hyphomicrobiales</taxon>
        <taxon>Phyllobacteriaceae</taxon>
        <taxon>Chelativorans</taxon>
    </lineage>
</organism>
<evidence type="ECO:0000256" key="4">
    <source>
        <dbReference type="ARBA" id="ARBA00022490"/>
    </source>
</evidence>
<dbReference type="PANTHER" id="PTHR32182">
    <property type="entry name" value="DNA REPLICATION AND REPAIR PROTEIN RECF"/>
    <property type="match status" value="1"/>
</dbReference>
<dbReference type="NCBIfam" id="TIGR00611">
    <property type="entry name" value="recf"/>
    <property type="match status" value="1"/>
</dbReference>
<keyword evidence="8 9" id="KW-0238">DNA-binding</keyword>
<comment type="subcellular location">
    <subcellularLocation>
        <location evidence="1 9">Cytoplasm</location>
    </subcellularLocation>
</comment>
<dbReference type="GO" id="GO:0009432">
    <property type="term" value="P:SOS response"/>
    <property type="evidence" value="ECO:0007669"/>
    <property type="project" value="UniProtKB-UniRule"/>
</dbReference>
<gene>
    <name evidence="9" type="primary">recF</name>
    <name evidence="11" type="ordered locus">Meso_0003</name>
</gene>
<dbReference type="eggNOG" id="COG1195">
    <property type="taxonomic scope" value="Bacteria"/>
</dbReference>
<comment type="function">
    <text evidence="9">The RecF protein is involved in DNA metabolism; it is required for DNA replication and normal SOS inducibility. RecF binds preferentially to single-stranded, linear DNA. It also seems to bind ATP.</text>
</comment>
<dbReference type="SUPFAM" id="SSF52540">
    <property type="entry name" value="P-loop containing nucleoside triphosphate hydrolases"/>
    <property type="match status" value="1"/>
</dbReference>
<evidence type="ECO:0000259" key="10">
    <source>
        <dbReference type="SMART" id="SM00382"/>
    </source>
</evidence>
<dbReference type="Pfam" id="PF02463">
    <property type="entry name" value="SMC_N"/>
    <property type="match status" value="1"/>
</dbReference>
<evidence type="ECO:0000256" key="9">
    <source>
        <dbReference type="HAMAP-Rule" id="MF_00365"/>
    </source>
</evidence>
<keyword evidence="9" id="KW-0227">DNA damage</keyword>
<evidence type="ECO:0000256" key="7">
    <source>
        <dbReference type="ARBA" id="ARBA00022840"/>
    </source>
</evidence>
<dbReference type="GO" id="GO:0006302">
    <property type="term" value="P:double-strand break repair"/>
    <property type="evidence" value="ECO:0007669"/>
    <property type="project" value="TreeGrafter"/>
</dbReference>
<comment type="similarity">
    <text evidence="2 9">Belongs to the RecF family.</text>
</comment>
<dbReference type="GO" id="GO:0005524">
    <property type="term" value="F:ATP binding"/>
    <property type="evidence" value="ECO:0007669"/>
    <property type="project" value="UniProtKB-UniRule"/>
</dbReference>
<dbReference type="InterPro" id="IPR003593">
    <property type="entry name" value="AAA+_ATPase"/>
</dbReference>
<dbReference type="EMBL" id="CP000390">
    <property type="protein sequence ID" value="ABG61408.1"/>
    <property type="molecule type" value="Genomic_DNA"/>
</dbReference>
<dbReference type="GO" id="GO:0006260">
    <property type="term" value="P:DNA replication"/>
    <property type="evidence" value="ECO:0007669"/>
    <property type="project" value="UniProtKB-UniRule"/>
</dbReference>
<dbReference type="STRING" id="266779.Meso_0003"/>
<keyword evidence="5 9" id="KW-0235">DNA replication</keyword>
<dbReference type="SMART" id="SM00382">
    <property type="entry name" value="AAA"/>
    <property type="match status" value="1"/>
</dbReference>
<dbReference type="InterPro" id="IPR027417">
    <property type="entry name" value="P-loop_NTPase"/>
</dbReference>
<dbReference type="OrthoDB" id="9803889at2"/>
<dbReference type="GO" id="GO:0000731">
    <property type="term" value="P:DNA synthesis involved in DNA repair"/>
    <property type="evidence" value="ECO:0007669"/>
    <property type="project" value="TreeGrafter"/>
</dbReference>
<dbReference type="InterPro" id="IPR042174">
    <property type="entry name" value="RecF_2"/>
</dbReference>
<evidence type="ECO:0000256" key="5">
    <source>
        <dbReference type="ARBA" id="ARBA00022705"/>
    </source>
</evidence>
<protein>
    <recommendedName>
        <fullName evidence="3 9">DNA replication and repair protein RecF</fullName>
    </recommendedName>
</protein>
<proteinExistence type="inferred from homology"/>
<dbReference type="PANTHER" id="PTHR32182:SF0">
    <property type="entry name" value="DNA REPLICATION AND REPAIR PROTEIN RECF"/>
    <property type="match status" value="1"/>
</dbReference>
<dbReference type="PROSITE" id="PS00617">
    <property type="entry name" value="RECF_1"/>
    <property type="match status" value="1"/>
</dbReference>
<evidence type="ECO:0000256" key="6">
    <source>
        <dbReference type="ARBA" id="ARBA00022741"/>
    </source>
</evidence>
<accession>Q11MG7</accession>
<keyword evidence="9" id="KW-0234">DNA repair</keyword>
<keyword evidence="9" id="KW-0742">SOS response</keyword>
<evidence type="ECO:0000256" key="8">
    <source>
        <dbReference type="ARBA" id="ARBA00023125"/>
    </source>
</evidence>
<evidence type="ECO:0000256" key="3">
    <source>
        <dbReference type="ARBA" id="ARBA00020170"/>
    </source>
</evidence>
<dbReference type="CDD" id="cd03242">
    <property type="entry name" value="ABC_RecF"/>
    <property type="match status" value="1"/>
</dbReference>
<name>Q11MG7_CHESB</name>
<dbReference type="InterPro" id="IPR003395">
    <property type="entry name" value="RecF/RecN/SMC_N"/>
</dbReference>
<dbReference type="HAMAP" id="MF_00365">
    <property type="entry name" value="RecF"/>
    <property type="match status" value="1"/>
</dbReference>
<sequence>MTTTATTGTPEKRPAQVHIAKLTLSNFRNYASLSLGLQPGAVVLTGENGAGKTNLLEAISFLSPGRGLRRATLEEAMRIGSSDGFAVHAEVEGPYGSCRIGTGTAGTAAEGSESGRRVRIDGEPQRSAEAMLDWLRVIWLTPAMDALFTGASADRRRFLDRLVLAIDPAHGRRAADYEKAMRSRNRLFADDVRDDAWFDAIEMQMAETGVAIAAARAEMLRLLAAMIERLPAGSPFPKALLALEGTVDEAIARNPAVEVEEDFRTRLREERPRDRAAGRALEGPHRSELLVRHAPKDMPAESCSTGEQKALLVGLVLAHARLTAELSGMAPILLLDEISAHFDADRRAALFDILEDLNCQAFMTGTERALFSSLEGRAQFLAVSGGAIQSV</sequence>
<evidence type="ECO:0000256" key="1">
    <source>
        <dbReference type="ARBA" id="ARBA00004496"/>
    </source>
</evidence>
<dbReference type="KEGG" id="mes:Meso_0003"/>
<evidence type="ECO:0000256" key="2">
    <source>
        <dbReference type="ARBA" id="ARBA00008016"/>
    </source>
</evidence>
<dbReference type="HOGENOM" id="CLU_040267_2_0_5"/>
<dbReference type="GO" id="GO:0003697">
    <property type="term" value="F:single-stranded DNA binding"/>
    <property type="evidence" value="ECO:0007669"/>
    <property type="project" value="UniProtKB-UniRule"/>
</dbReference>
<keyword evidence="7 9" id="KW-0067">ATP-binding</keyword>